<evidence type="ECO:0000256" key="4">
    <source>
        <dbReference type="ARBA" id="ARBA00022989"/>
    </source>
</evidence>
<dbReference type="EMBL" id="VBSP01000021">
    <property type="protein sequence ID" value="TLQ41033.1"/>
    <property type="molecule type" value="Genomic_DNA"/>
</dbReference>
<feature type="transmembrane region" description="Helical" evidence="6">
    <location>
        <begin position="123"/>
        <end position="142"/>
    </location>
</feature>
<comment type="similarity">
    <text evidence="2">Belongs to the UPF0014 family.</text>
</comment>
<dbReference type="RefSeq" id="WP_138404672.1">
    <property type="nucleotide sequence ID" value="NZ_VBSP01000021.1"/>
</dbReference>
<protein>
    <submittedName>
        <fullName evidence="7">Iron export ABC transporter permease subunit FetB</fullName>
    </submittedName>
</protein>
<dbReference type="InterPro" id="IPR005226">
    <property type="entry name" value="UPF0014_fam"/>
</dbReference>
<comment type="subcellular location">
    <subcellularLocation>
        <location evidence="1">Membrane</location>
        <topology evidence="1">Multi-pass membrane protein</topology>
    </subcellularLocation>
</comment>
<proteinExistence type="inferred from homology"/>
<dbReference type="OrthoDB" id="9791807at2"/>
<feature type="transmembrane region" description="Helical" evidence="6">
    <location>
        <begin position="215"/>
        <end position="241"/>
    </location>
</feature>
<feature type="transmembrane region" description="Helical" evidence="6">
    <location>
        <begin position="6"/>
        <end position="24"/>
    </location>
</feature>
<feature type="transmembrane region" description="Helical" evidence="6">
    <location>
        <begin position="91"/>
        <end position="111"/>
    </location>
</feature>
<dbReference type="PANTHER" id="PTHR30028">
    <property type="entry name" value="UPF0014 INNER MEMBRANE PROTEIN YBBM-RELATED"/>
    <property type="match status" value="1"/>
</dbReference>
<gene>
    <name evidence="7" type="primary">fetB</name>
    <name evidence="7" type="ORF">FEZ33_06915</name>
</gene>
<dbReference type="PANTHER" id="PTHR30028:SF0">
    <property type="entry name" value="PROTEIN ALUMINUM SENSITIVE 3"/>
    <property type="match status" value="1"/>
</dbReference>
<evidence type="ECO:0000256" key="3">
    <source>
        <dbReference type="ARBA" id="ARBA00022692"/>
    </source>
</evidence>
<evidence type="ECO:0000256" key="2">
    <source>
        <dbReference type="ARBA" id="ARBA00005268"/>
    </source>
</evidence>
<dbReference type="Proteomes" id="UP000306420">
    <property type="component" value="Unassembled WGS sequence"/>
</dbReference>
<dbReference type="GO" id="GO:0005886">
    <property type="term" value="C:plasma membrane"/>
    <property type="evidence" value="ECO:0007669"/>
    <property type="project" value="TreeGrafter"/>
</dbReference>
<accession>A0A5R9DUF6</accession>
<dbReference type="AlphaFoldDB" id="A0A5R9DUF6"/>
<evidence type="ECO:0000256" key="6">
    <source>
        <dbReference type="SAM" id="Phobius"/>
    </source>
</evidence>
<feature type="transmembrane region" description="Helical" evidence="6">
    <location>
        <begin position="191"/>
        <end position="209"/>
    </location>
</feature>
<feature type="transmembrane region" description="Helical" evidence="6">
    <location>
        <begin position="60"/>
        <end position="79"/>
    </location>
</feature>
<name>A0A5R9DUF6_9LACT</name>
<comment type="caution">
    <text evidence="7">The sequence shown here is derived from an EMBL/GenBank/DDBJ whole genome shotgun (WGS) entry which is preliminary data.</text>
</comment>
<keyword evidence="5 6" id="KW-0472">Membrane</keyword>
<keyword evidence="3 6" id="KW-0812">Transmembrane</keyword>
<evidence type="ECO:0000256" key="1">
    <source>
        <dbReference type="ARBA" id="ARBA00004141"/>
    </source>
</evidence>
<evidence type="ECO:0000313" key="7">
    <source>
        <dbReference type="EMBL" id="TLQ41033.1"/>
    </source>
</evidence>
<dbReference type="Pfam" id="PF03649">
    <property type="entry name" value="UPF0014"/>
    <property type="match status" value="1"/>
</dbReference>
<evidence type="ECO:0000256" key="5">
    <source>
        <dbReference type="ARBA" id="ARBA00023136"/>
    </source>
</evidence>
<reference evidence="7 8" key="1">
    <citation type="submission" date="2019-05" db="EMBL/GenBank/DDBJ databases">
        <title>The metagenome of a microbial culture collection derived from dairy environment covers the genomic content of the human microbiome.</title>
        <authorList>
            <person name="Roder T."/>
            <person name="Wuthrich D."/>
            <person name="Sattari Z."/>
            <person name="Von Ah U."/>
            <person name="Bar C."/>
            <person name="Ronchi F."/>
            <person name="Macpherson A.J."/>
            <person name="Ganal-Vonarburg S.C."/>
            <person name="Bruggmann R."/>
            <person name="Vergeres G."/>
        </authorList>
    </citation>
    <scope>NUCLEOTIDE SEQUENCE [LARGE SCALE GENOMIC DNA]</scope>
    <source>
        <strain evidence="7 8">FAM 24227</strain>
    </source>
</reference>
<sequence>MNQLNVTPTSLVLSFILVIIAIIISYREKLKLEKELIIAIVRMIVQLVVVGFLLQGIFQVNNTFVTLAMMLVMILNASWNAGQRGKGLKNAFINSLIAILTTATITISVLVLSGSLEFTPSQLIPITGMIIGGSMSSIGLAFTTLSQTFTDQAQAVQEKLALGATPYQASQSILKATMSRGSQPTIDSTKTVGLVTLPGMMAGLMFAGIDPAKAILYQIMVMFMMLASTAISTYIATYLTYRSFFSDRNQLRTNRVKDK</sequence>
<evidence type="ECO:0000313" key="8">
    <source>
        <dbReference type="Proteomes" id="UP000306420"/>
    </source>
</evidence>
<organism evidence="7 8">
    <name type="scientific">Ruoffia tabacinasalis</name>
    <dbReference type="NCBI Taxonomy" id="87458"/>
    <lineage>
        <taxon>Bacteria</taxon>
        <taxon>Bacillati</taxon>
        <taxon>Bacillota</taxon>
        <taxon>Bacilli</taxon>
        <taxon>Lactobacillales</taxon>
        <taxon>Aerococcaceae</taxon>
        <taxon>Ruoffia</taxon>
    </lineage>
</organism>
<feature type="transmembrane region" description="Helical" evidence="6">
    <location>
        <begin position="36"/>
        <end position="54"/>
    </location>
</feature>
<keyword evidence="4 6" id="KW-1133">Transmembrane helix</keyword>